<organism evidence="1 2">
    <name type="scientific">Marasmius oreades</name>
    <name type="common">fairy-ring Marasmius</name>
    <dbReference type="NCBI Taxonomy" id="181124"/>
    <lineage>
        <taxon>Eukaryota</taxon>
        <taxon>Fungi</taxon>
        <taxon>Dikarya</taxon>
        <taxon>Basidiomycota</taxon>
        <taxon>Agaricomycotina</taxon>
        <taxon>Agaricomycetes</taxon>
        <taxon>Agaricomycetidae</taxon>
        <taxon>Agaricales</taxon>
        <taxon>Marasmiineae</taxon>
        <taxon>Marasmiaceae</taxon>
        <taxon>Marasmius</taxon>
    </lineage>
</organism>
<reference evidence="1" key="1">
    <citation type="journal article" date="2021" name="Genome Biol. Evol.">
        <title>The assembled and annotated genome of the fairy-ring fungus Marasmius oreades.</title>
        <authorList>
            <person name="Hiltunen M."/>
            <person name="Ament-Velasquez S.L."/>
            <person name="Johannesson H."/>
        </authorList>
    </citation>
    <scope>NUCLEOTIDE SEQUENCE</scope>
    <source>
        <strain evidence="1">03SP1</strain>
    </source>
</reference>
<comment type="caution">
    <text evidence="1">The sequence shown here is derived from an EMBL/GenBank/DDBJ whole genome shotgun (WGS) entry which is preliminary data.</text>
</comment>
<gene>
    <name evidence="1" type="ORF">E1B28_007820</name>
</gene>
<evidence type="ECO:0000313" key="2">
    <source>
        <dbReference type="Proteomes" id="UP001049176"/>
    </source>
</evidence>
<dbReference type="OrthoDB" id="605656at2759"/>
<evidence type="ECO:0000313" key="1">
    <source>
        <dbReference type="EMBL" id="KAG7094213.1"/>
    </source>
</evidence>
<dbReference type="RefSeq" id="XP_043010683.1">
    <property type="nucleotide sequence ID" value="XM_043152597.1"/>
</dbReference>
<name>A0A9P7S469_9AGAR</name>
<dbReference type="EMBL" id="CM032184">
    <property type="protein sequence ID" value="KAG7094213.1"/>
    <property type="molecule type" value="Genomic_DNA"/>
</dbReference>
<dbReference type="AlphaFoldDB" id="A0A9P7S469"/>
<dbReference type="Gene3D" id="3.40.140.10">
    <property type="entry name" value="Cytidine Deaminase, domain 2"/>
    <property type="match status" value="1"/>
</dbReference>
<dbReference type="GeneID" id="66076896"/>
<protein>
    <submittedName>
        <fullName evidence="1">Uncharacterized protein</fullName>
    </submittedName>
</protein>
<dbReference type="KEGG" id="more:E1B28_007820"/>
<accession>A0A9P7S469</accession>
<dbReference type="Proteomes" id="UP001049176">
    <property type="component" value="Chromosome 4"/>
</dbReference>
<keyword evidence="2" id="KW-1185">Reference proteome</keyword>
<sequence length="68" mass="7879">MVSQKFQDPFVAAVILDRSQPHDISRKSRHQRSPYLSRALPTSPSEYRSIPLTKVEDFGVHANHYEQK</sequence>
<proteinExistence type="predicted"/>